<comment type="caution">
    <text evidence="1">The sequence shown here is derived from an EMBL/GenBank/DDBJ whole genome shotgun (WGS) entry which is preliminary data.</text>
</comment>
<dbReference type="PANTHER" id="PTHR43434:SF25">
    <property type="entry name" value="PHOSPHOGLYCOLATE PHOSPHATASE"/>
    <property type="match status" value="1"/>
</dbReference>
<dbReference type="RefSeq" id="WP_137627892.1">
    <property type="nucleotide sequence ID" value="NZ_BJDJ01000004.1"/>
</dbReference>
<dbReference type="InterPro" id="IPR041492">
    <property type="entry name" value="HAD_2"/>
</dbReference>
<protein>
    <submittedName>
        <fullName evidence="1">HAD-IA family hydrolase</fullName>
    </submittedName>
</protein>
<name>A0ABW1S267_9LACO</name>
<dbReference type="EMBL" id="JBHSSC010000042">
    <property type="protein sequence ID" value="MFC6181903.1"/>
    <property type="molecule type" value="Genomic_DNA"/>
</dbReference>
<dbReference type="SFLD" id="SFLDG01129">
    <property type="entry name" value="C1.5:_HAD__Beta-PGM__Phosphata"/>
    <property type="match status" value="1"/>
</dbReference>
<keyword evidence="1" id="KW-0378">Hydrolase</keyword>
<keyword evidence="2" id="KW-1185">Reference proteome</keyword>
<sequence>MLKRELIWDFDGTLMDTYPAMVKAFKQAVTALGGQVTSEETYQLMRQQSVGVAERTLADRYGWDWHDVRAGYQQAEPKLQVQPAAFAGASEVLAKVKAVGGHNYLMTHRDPAALAYLAQADLKTYFDDFVTADQPFPRKPDPAALNFILDGHHIDRQQAVMIGDRNLDIDAGHNAGIAGWLFDYDQLVTVTSQPDVQVTDLNALLPLIG</sequence>
<evidence type="ECO:0000313" key="2">
    <source>
        <dbReference type="Proteomes" id="UP001596282"/>
    </source>
</evidence>
<accession>A0ABW1S267</accession>
<dbReference type="InterPro" id="IPR050155">
    <property type="entry name" value="HAD-like_hydrolase_sf"/>
</dbReference>
<gene>
    <name evidence="1" type="ORF">ACFP5Y_11775</name>
</gene>
<dbReference type="SUPFAM" id="SSF56784">
    <property type="entry name" value="HAD-like"/>
    <property type="match status" value="1"/>
</dbReference>
<dbReference type="InterPro" id="IPR036412">
    <property type="entry name" value="HAD-like_sf"/>
</dbReference>
<dbReference type="Gene3D" id="1.10.150.240">
    <property type="entry name" value="Putative phosphatase, domain 2"/>
    <property type="match status" value="1"/>
</dbReference>
<reference evidence="2" key="1">
    <citation type="journal article" date="2019" name="Int. J. Syst. Evol. Microbiol.">
        <title>The Global Catalogue of Microorganisms (GCM) 10K type strain sequencing project: providing services to taxonomists for standard genome sequencing and annotation.</title>
        <authorList>
            <consortium name="The Broad Institute Genomics Platform"/>
            <consortium name="The Broad Institute Genome Sequencing Center for Infectious Disease"/>
            <person name="Wu L."/>
            <person name="Ma J."/>
        </authorList>
    </citation>
    <scope>NUCLEOTIDE SEQUENCE [LARGE SCALE GENOMIC DNA]</scope>
    <source>
        <strain evidence="2">CCM 8933</strain>
    </source>
</reference>
<dbReference type="Gene3D" id="3.40.50.1000">
    <property type="entry name" value="HAD superfamily/HAD-like"/>
    <property type="match status" value="1"/>
</dbReference>
<dbReference type="SFLD" id="SFLDS00003">
    <property type="entry name" value="Haloacid_Dehalogenase"/>
    <property type="match status" value="1"/>
</dbReference>
<dbReference type="InterPro" id="IPR023214">
    <property type="entry name" value="HAD_sf"/>
</dbReference>
<dbReference type="Pfam" id="PF13419">
    <property type="entry name" value="HAD_2"/>
    <property type="match status" value="1"/>
</dbReference>
<dbReference type="GO" id="GO:0016787">
    <property type="term" value="F:hydrolase activity"/>
    <property type="evidence" value="ECO:0007669"/>
    <property type="project" value="UniProtKB-KW"/>
</dbReference>
<dbReference type="InterPro" id="IPR006439">
    <property type="entry name" value="HAD-SF_hydro_IA"/>
</dbReference>
<dbReference type="NCBIfam" id="TIGR01549">
    <property type="entry name" value="HAD-SF-IA-v1"/>
    <property type="match status" value="1"/>
</dbReference>
<dbReference type="Proteomes" id="UP001596282">
    <property type="component" value="Unassembled WGS sequence"/>
</dbReference>
<proteinExistence type="predicted"/>
<dbReference type="InterPro" id="IPR023198">
    <property type="entry name" value="PGP-like_dom2"/>
</dbReference>
<evidence type="ECO:0000313" key="1">
    <source>
        <dbReference type="EMBL" id="MFC6181903.1"/>
    </source>
</evidence>
<organism evidence="1 2">
    <name type="scientific">Lactiplantibacillus daowaiensis</name>
    <dbReference type="NCBI Taxonomy" id="2559918"/>
    <lineage>
        <taxon>Bacteria</taxon>
        <taxon>Bacillati</taxon>
        <taxon>Bacillota</taxon>
        <taxon>Bacilli</taxon>
        <taxon>Lactobacillales</taxon>
        <taxon>Lactobacillaceae</taxon>
        <taxon>Lactiplantibacillus</taxon>
    </lineage>
</organism>
<dbReference type="PANTHER" id="PTHR43434">
    <property type="entry name" value="PHOSPHOGLYCOLATE PHOSPHATASE"/>
    <property type="match status" value="1"/>
</dbReference>